<organism evidence="1 2">
    <name type="scientific">Ignatzschineria rhizosphaerae</name>
    <dbReference type="NCBI Taxonomy" id="2923279"/>
    <lineage>
        <taxon>Bacteria</taxon>
        <taxon>Pseudomonadati</taxon>
        <taxon>Pseudomonadota</taxon>
        <taxon>Gammaproteobacteria</taxon>
        <taxon>Cardiobacteriales</taxon>
        <taxon>Ignatzschineriaceae</taxon>
        <taxon>Ignatzschineria</taxon>
    </lineage>
</organism>
<proteinExistence type="predicted"/>
<protein>
    <submittedName>
        <fullName evidence="1">Uncharacterized protein</fullName>
    </submittedName>
</protein>
<evidence type="ECO:0000313" key="2">
    <source>
        <dbReference type="Proteomes" id="UP000829542"/>
    </source>
</evidence>
<name>A0ABY3X152_9GAMM</name>
<evidence type="ECO:0000313" key="1">
    <source>
        <dbReference type="EMBL" id="UNM96035.1"/>
    </source>
</evidence>
<gene>
    <name evidence="1" type="ORF">MMG00_12675</name>
</gene>
<sequence length="88" mass="9519">MSSNGITAKEAREATEISGFNAVEEALVIINNVIKISTQQGKDFAEPSVSKEGIDSSGLSFIVSDLQGRGFKVKSFTGDAIYRFKISW</sequence>
<dbReference type="EMBL" id="CP093379">
    <property type="protein sequence ID" value="UNM96035.1"/>
    <property type="molecule type" value="Genomic_DNA"/>
</dbReference>
<dbReference type="RefSeq" id="WP_242148922.1">
    <property type="nucleotide sequence ID" value="NZ_CP093379.1"/>
</dbReference>
<dbReference type="Proteomes" id="UP000829542">
    <property type="component" value="Chromosome"/>
</dbReference>
<keyword evidence="2" id="KW-1185">Reference proteome</keyword>
<reference evidence="1 2" key="1">
    <citation type="submission" date="2022-03" db="EMBL/GenBank/DDBJ databases">
        <title>Ignatzschineria rhizosphaerae HR5S32.</title>
        <authorList>
            <person name="Sun J.Q."/>
            <person name="Feng J.Y."/>
        </authorList>
    </citation>
    <scope>NUCLEOTIDE SEQUENCE [LARGE SCALE GENOMIC DNA]</scope>
    <source>
        <strain evidence="1 2">HR5S32</strain>
    </source>
</reference>
<accession>A0ABY3X152</accession>